<reference evidence="2 3" key="1">
    <citation type="submission" date="2022-10" db="EMBL/GenBank/DDBJ databases">
        <title>Chitinophaga nivalis PC15 sp. nov., isolated from Pyeongchang county, South Korea.</title>
        <authorList>
            <person name="Trinh H.N."/>
        </authorList>
    </citation>
    <scope>NUCLEOTIDE SEQUENCE [LARGE SCALE GENOMIC DNA]</scope>
    <source>
        <strain evidence="2 3">PC14</strain>
    </source>
</reference>
<evidence type="ECO:0000313" key="3">
    <source>
        <dbReference type="Proteomes" id="UP001207742"/>
    </source>
</evidence>
<sequence>MYKRSPYFDRIVQATPAETKNRIADSFAISEQVLAILEHKRISLTAFAKSLQVSPETVHNWMAGNHHFTPEIMLQIEQVLGEKILLSDYIHPDPISTKH</sequence>
<dbReference type="EMBL" id="JAPDNS010000001">
    <property type="protein sequence ID" value="MCW3482551.1"/>
    <property type="molecule type" value="Genomic_DNA"/>
</dbReference>
<dbReference type="InterPro" id="IPR010982">
    <property type="entry name" value="Lambda_DNA-bd_dom_sf"/>
</dbReference>
<accession>A0ABT3IF18</accession>
<gene>
    <name evidence="2" type="ORF">OL497_01480</name>
</gene>
<dbReference type="CDD" id="cd00093">
    <property type="entry name" value="HTH_XRE"/>
    <property type="match status" value="1"/>
</dbReference>
<dbReference type="InterPro" id="IPR001387">
    <property type="entry name" value="Cro/C1-type_HTH"/>
</dbReference>
<keyword evidence="3" id="KW-1185">Reference proteome</keyword>
<evidence type="ECO:0000259" key="1">
    <source>
        <dbReference type="Pfam" id="PF01381"/>
    </source>
</evidence>
<protein>
    <submittedName>
        <fullName evidence="2">Helix-turn-helix domain-containing protein</fullName>
    </submittedName>
</protein>
<dbReference type="Proteomes" id="UP001207742">
    <property type="component" value="Unassembled WGS sequence"/>
</dbReference>
<dbReference type="Gene3D" id="1.10.260.40">
    <property type="entry name" value="lambda repressor-like DNA-binding domains"/>
    <property type="match status" value="1"/>
</dbReference>
<proteinExistence type="predicted"/>
<dbReference type="RefSeq" id="WP_264727068.1">
    <property type="nucleotide sequence ID" value="NZ_JAPDNR010000001.1"/>
</dbReference>
<feature type="domain" description="HTH cro/C1-type" evidence="1">
    <location>
        <begin position="35"/>
        <end position="83"/>
    </location>
</feature>
<dbReference type="SUPFAM" id="SSF47413">
    <property type="entry name" value="lambda repressor-like DNA-binding domains"/>
    <property type="match status" value="1"/>
</dbReference>
<name>A0ABT3IF18_9BACT</name>
<evidence type="ECO:0000313" key="2">
    <source>
        <dbReference type="EMBL" id="MCW3482551.1"/>
    </source>
</evidence>
<organism evidence="2 3">
    <name type="scientific">Chitinophaga nivalis</name>
    <dbReference type="NCBI Taxonomy" id="2991709"/>
    <lineage>
        <taxon>Bacteria</taxon>
        <taxon>Pseudomonadati</taxon>
        <taxon>Bacteroidota</taxon>
        <taxon>Chitinophagia</taxon>
        <taxon>Chitinophagales</taxon>
        <taxon>Chitinophagaceae</taxon>
        <taxon>Chitinophaga</taxon>
    </lineage>
</organism>
<comment type="caution">
    <text evidence="2">The sequence shown here is derived from an EMBL/GenBank/DDBJ whole genome shotgun (WGS) entry which is preliminary data.</text>
</comment>
<dbReference type="Pfam" id="PF01381">
    <property type="entry name" value="HTH_3"/>
    <property type="match status" value="1"/>
</dbReference>